<feature type="region of interest" description="Disordered" evidence="2">
    <location>
        <begin position="1"/>
        <end position="71"/>
    </location>
</feature>
<reference evidence="4" key="1">
    <citation type="submission" date="2020-01" db="EMBL/GenBank/DDBJ databases">
        <authorList>
            <consortium name="DOE Joint Genome Institute"/>
            <person name="Haridas S."/>
            <person name="Albert R."/>
            <person name="Binder M."/>
            <person name="Bloem J."/>
            <person name="Labutti K."/>
            <person name="Salamov A."/>
            <person name="Andreopoulos B."/>
            <person name="Baker S.E."/>
            <person name="Barry K."/>
            <person name="Bills G."/>
            <person name="Bluhm B.H."/>
            <person name="Cannon C."/>
            <person name="Castanera R."/>
            <person name="Culley D.E."/>
            <person name="Daum C."/>
            <person name="Ezra D."/>
            <person name="Gonzalez J.B."/>
            <person name="Henrissat B."/>
            <person name="Kuo A."/>
            <person name="Liang C."/>
            <person name="Lipzen A."/>
            <person name="Lutzoni F."/>
            <person name="Magnuson J."/>
            <person name="Mondo S."/>
            <person name="Nolan M."/>
            <person name="Ohm R."/>
            <person name="Pangilinan J."/>
            <person name="Park H.-J."/>
            <person name="Ramirez L."/>
            <person name="Alfaro M."/>
            <person name="Sun H."/>
            <person name="Tritt A."/>
            <person name="Yoshinaga Y."/>
            <person name="Zwiers L.-H."/>
            <person name="Turgeon B.G."/>
            <person name="Goodwin S.B."/>
            <person name="Spatafora J.W."/>
            <person name="Crous P.W."/>
            <person name="Grigoriev I.V."/>
        </authorList>
    </citation>
    <scope>NUCLEOTIDE SEQUENCE</scope>
    <source>
        <strain evidence="4">CBS 394.84</strain>
    </source>
</reference>
<dbReference type="InterPro" id="IPR039574">
    <property type="entry name" value="OGFr"/>
</dbReference>
<comment type="similarity">
    <text evidence="1">Belongs to the opioid growth factor receptor family.</text>
</comment>
<dbReference type="Proteomes" id="UP000800039">
    <property type="component" value="Unassembled WGS sequence"/>
</dbReference>
<dbReference type="AlphaFoldDB" id="A0A9P4GE35"/>
<dbReference type="GO" id="GO:0016020">
    <property type="term" value="C:membrane"/>
    <property type="evidence" value="ECO:0007669"/>
    <property type="project" value="InterPro"/>
</dbReference>
<proteinExistence type="inferred from homology"/>
<dbReference type="GeneID" id="63846269"/>
<feature type="compositionally biased region" description="Polar residues" evidence="2">
    <location>
        <begin position="29"/>
        <end position="51"/>
    </location>
</feature>
<name>A0A9P4GE35_9PLEO</name>
<accession>A0A9P4GE35</accession>
<evidence type="ECO:0000256" key="1">
    <source>
        <dbReference type="ARBA" id="ARBA00010365"/>
    </source>
</evidence>
<dbReference type="GO" id="GO:0140625">
    <property type="term" value="F:opioid growth factor receptor activity"/>
    <property type="evidence" value="ECO:0007669"/>
    <property type="project" value="InterPro"/>
</dbReference>
<dbReference type="InterPro" id="IPR006757">
    <property type="entry name" value="OGF_rcpt"/>
</dbReference>
<gene>
    <name evidence="4" type="ORF">K460DRAFT_288077</name>
</gene>
<keyword evidence="5" id="KW-1185">Reference proteome</keyword>
<evidence type="ECO:0000259" key="3">
    <source>
        <dbReference type="Pfam" id="PF04664"/>
    </source>
</evidence>
<dbReference type="Pfam" id="PF04664">
    <property type="entry name" value="OGFr_N"/>
    <property type="match status" value="1"/>
</dbReference>
<evidence type="ECO:0000313" key="4">
    <source>
        <dbReference type="EMBL" id="KAF1844273.1"/>
    </source>
</evidence>
<evidence type="ECO:0000256" key="2">
    <source>
        <dbReference type="SAM" id="MobiDB-lite"/>
    </source>
</evidence>
<dbReference type="RefSeq" id="XP_040786836.1">
    <property type="nucleotide sequence ID" value="XM_040929017.1"/>
</dbReference>
<sequence length="326" mass="37640">MDRALDRQEQEKVRTARANFFRILKRKGSTGQTTQPEKKTSTSTSTAQPYSVSPDKRIKLHTMSPSKGSGSGSNIPLIIRFYDPNTPPDQARDPHHRTLDEILSWNDARLESCHNYIQMLFPLPEGSPYNWDAPVITRQVMLAFRSRVELRDRLRESFDRMLGFYGFTLTTRSGEYEIEEVEGAKESGAEGAKAPRSPQETGSEQSAQAANAANQTSADEPHHSPLTRYYVYRAPHWQKSSRNWAVRFDHNHLRITRIMRCLRILGLQAECDAFFTALKRVYDDPAIEISERSMMYWHRAVSQPLYIAPDDDRCGWLKQWEEEQQE</sequence>
<dbReference type="PANTHER" id="PTHR14015:SF2">
    <property type="entry name" value="OPIOID GROWTH FACTOR RECEPTOR (OGFR) CONSERVED DOMAIN-CONTAINING PROTEIN"/>
    <property type="match status" value="1"/>
</dbReference>
<dbReference type="PANTHER" id="PTHR14015">
    <property type="entry name" value="OPIOID GROWTH FACTOR RECEPTOR OGFR ZETA-TYPE OPIOID RECEPTOR"/>
    <property type="match status" value="1"/>
</dbReference>
<feature type="compositionally biased region" description="Basic and acidic residues" evidence="2">
    <location>
        <begin position="1"/>
        <end position="14"/>
    </location>
</feature>
<organism evidence="4 5">
    <name type="scientific">Cucurbitaria berberidis CBS 394.84</name>
    <dbReference type="NCBI Taxonomy" id="1168544"/>
    <lineage>
        <taxon>Eukaryota</taxon>
        <taxon>Fungi</taxon>
        <taxon>Dikarya</taxon>
        <taxon>Ascomycota</taxon>
        <taxon>Pezizomycotina</taxon>
        <taxon>Dothideomycetes</taxon>
        <taxon>Pleosporomycetidae</taxon>
        <taxon>Pleosporales</taxon>
        <taxon>Pleosporineae</taxon>
        <taxon>Cucurbitariaceae</taxon>
        <taxon>Cucurbitaria</taxon>
    </lineage>
</organism>
<feature type="compositionally biased region" description="Low complexity" evidence="2">
    <location>
        <begin position="205"/>
        <end position="218"/>
    </location>
</feature>
<dbReference type="OrthoDB" id="9030204at2759"/>
<protein>
    <recommendedName>
        <fullName evidence="3">Opioid growth factor receptor (OGFr) conserved domain-containing protein</fullName>
    </recommendedName>
</protein>
<evidence type="ECO:0000313" key="5">
    <source>
        <dbReference type="Proteomes" id="UP000800039"/>
    </source>
</evidence>
<comment type="caution">
    <text evidence="4">The sequence shown here is derived from an EMBL/GenBank/DDBJ whole genome shotgun (WGS) entry which is preliminary data.</text>
</comment>
<feature type="domain" description="Opioid growth factor receptor (OGFr) conserved" evidence="3">
    <location>
        <begin position="93"/>
        <end position="174"/>
    </location>
</feature>
<feature type="region of interest" description="Disordered" evidence="2">
    <location>
        <begin position="181"/>
        <end position="222"/>
    </location>
</feature>
<dbReference type="EMBL" id="ML976617">
    <property type="protein sequence ID" value="KAF1844273.1"/>
    <property type="molecule type" value="Genomic_DNA"/>
</dbReference>